<keyword evidence="3" id="KW-0326">Glycosidase</keyword>
<feature type="signal peptide" evidence="1">
    <location>
        <begin position="1"/>
        <end position="18"/>
    </location>
</feature>
<reference evidence="3 4" key="1">
    <citation type="submission" date="2020-09" db="EMBL/GenBank/DDBJ databases">
        <title>Echinicola sp. CAU 1574 isolated from sand of Sido Beach.</title>
        <authorList>
            <person name="Kim W."/>
        </authorList>
    </citation>
    <scope>NUCLEOTIDE SEQUENCE [LARGE SCALE GENOMIC DNA]</scope>
    <source>
        <strain evidence="3 4">CAU 1574</strain>
    </source>
</reference>
<protein>
    <submittedName>
        <fullName evidence="3">Phosphodiester glycosidase family protein</fullName>
    </submittedName>
</protein>
<name>A0ABR9AMN7_9BACT</name>
<proteinExistence type="predicted"/>
<evidence type="ECO:0000313" key="4">
    <source>
        <dbReference type="Proteomes" id="UP000647133"/>
    </source>
</evidence>
<dbReference type="Pfam" id="PF09992">
    <property type="entry name" value="NAGPA"/>
    <property type="match status" value="1"/>
</dbReference>
<evidence type="ECO:0000313" key="3">
    <source>
        <dbReference type="EMBL" id="MBD8489155.1"/>
    </source>
</evidence>
<feature type="domain" description="Phosphodiester glycosidase" evidence="2">
    <location>
        <begin position="96"/>
        <end position="280"/>
    </location>
</feature>
<dbReference type="PANTHER" id="PTHR40446:SF2">
    <property type="entry name" value="N-ACETYLGLUCOSAMINE-1-PHOSPHODIESTER ALPHA-N-ACETYLGLUCOSAMINIDASE"/>
    <property type="match status" value="1"/>
</dbReference>
<accession>A0ABR9AMN7</accession>
<organism evidence="3 4">
    <name type="scientific">Echinicola arenosa</name>
    <dbReference type="NCBI Taxonomy" id="2774144"/>
    <lineage>
        <taxon>Bacteria</taxon>
        <taxon>Pseudomonadati</taxon>
        <taxon>Bacteroidota</taxon>
        <taxon>Cytophagia</taxon>
        <taxon>Cytophagales</taxon>
        <taxon>Cyclobacteriaceae</taxon>
        <taxon>Echinicola</taxon>
    </lineage>
</organism>
<dbReference type="Proteomes" id="UP000647133">
    <property type="component" value="Unassembled WGS sequence"/>
</dbReference>
<dbReference type="GO" id="GO:0016798">
    <property type="term" value="F:hydrolase activity, acting on glycosyl bonds"/>
    <property type="evidence" value="ECO:0007669"/>
    <property type="project" value="UniProtKB-KW"/>
</dbReference>
<feature type="chain" id="PRO_5046583774" evidence="1">
    <location>
        <begin position="19"/>
        <end position="284"/>
    </location>
</feature>
<dbReference type="EMBL" id="JACYTQ010000003">
    <property type="protein sequence ID" value="MBD8489155.1"/>
    <property type="molecule type" value="Genomic_DNA"/>
</dbReference>
<keyword evidence="3" id="KW-0378">Hydrolase</keyword>
<comment type="caution">
    <text evidence="3">The sequence shown here is derived from an EMBL/GenBank/DDBJ whole genome shotgun (WGS) entry which is preliminary data.</text>
</comment>
<evidence type="ECO:0000256" key="1">
    <source>
        <dbReference type="SAM" id="SignalP"/>
    </source>
</evidence>
<evidence type="ECO:0000259" key="2">
    <source>
        <dbReference type="Pfam" id="PF09992"/>
    </source>
</evidence>
<keyword evidence="4" id="KW-1185">Reference proteome</keyword>
<dbReference type="InterPro" id="IPR018711">
    <property type="entry name" value="NAGPA"/>
</dbReference>
<gene>
    <name evidence="3" type="ORF">IFO69_10400</name>
</gene>
<dbReference type="RefSeq" id="WP_192010043.1">
    <property type="nucleotide sequence ID" value="NZ_JACYTQ010000003.1"/>
</dbReference>
<keyword evidence="1" id="KW-0732">Signal</keyword>
<dbReference type="PANTHER" id="PTHR40446">
    <property type="entry name" value="N-ACETYLGLUCOSAMINE-1-PHOSPHODIESTER ALPHA-N-ACETYLGLUCOSAMINIDASE"/>
    <property type="match status" value="1"/>
</dbReference>
<sequence length="284" mass="31300">MMLRIYLLLMLISSNVTAQQVSTVKWNETDKEKVQNLKWDTKKVAKGIRVKTVTVRLFDAPQEIFMLDIDTAKAKVDYSVGMADYMEKTSVQAVANDAIAAINGSFFRNHAEPLGDSRHLVMIDGKVLAKTDSAEFETRGTGAVLVYNNQVDITNWSREKEKKIAGKADHALTSGPLLMDDEKMVDLSGTPFVLKRHPRSVIAFNNGHLLLIVIGGRSENAAGMSLDEVQFFCDALGCDDILNLDGGGSSTLYVKGYDEDDIVNVPTDGSERAVKGIFYITSQR</sequence>